<dbReference type="InterPro" id="IPR027417">
    <property type="entry name" value="P-loop_NTPase"/>
</dbReference>
<dbReference type="Proteomes" id="UP000233387">
    <property type="component" value="Unassembled WGS sequence"/>
</dbReference>
<feature type="domain" description="AAA-ATPase-like" evidence="1">
    <location>
        <begin position="8"/>
        <end position="205"/>
    </location>
</feature>
<gene>
    <name evidence="2" type="ORF">Rain11_2611</name>
</gene>
<dbReference type="Pfam" id="PF09820">
    <property type="entry name" value="AAA-ATPase_like"/>
    <property type="match status" value="1"/>
</dbReference>
<evidence type="ECO:0000313" key="3">
    <source>
        <dbReference type="Proteomes" id="UP000233387"/>
    </source>
</evidence>
<dbReference type="Pfam" id="PF08011">
    <property type="entry name" value="PDDEXK_9"/>
    <property type="match status" value="1"/>
</dbReference>
<proteinExistence type="predicted"/>
<protein>
    <submittedName>
        <fullName evidence="2">Putative AAA-ATPase</fullName>
    </submittedName>
</protein>
<dbReference type="EMBL" id="NKXO01000068">
    <property type="protein sequence ID" value="PKQ64616.1"/>
    <property type="molecule type" value="Genomic_DNA"/>
</dbReference>
<dbReference type="AlphaFoldDB" id="A0A2N3I2V0"/>
<organism evidence="2 3">
    <name type="scientific">Raineya orbicola</name>
    <dbReference type="NCBI Taxonomy" id="2016530"/>
    <lineage>
        <taxon>Bacteria</taxon>
        <taxon>Pseudomonadati</taxon>
        <taxon>Bacteroidota</taxon>
        <taxon>Cytophagia</taxon>
        <taxon>Cytophagales</taxon>
        <taxon>Raineyaceae</taxon>
        <taxon>Raineya</taxon>
    </lineage>
</organism>
<dbReference type="PANTHER" id="PTHR34825">
    <property type="entry name" value="CONSERVED PROTEIN, WITH A WEAK D-GALACTARATE DEHYDRATASE/ALTRONATE HYDROLASE DOMAIN"/>
    <property type="match status" value="1"/>
</dbReference>
<dbReference type="InterPro" id="IPR018631">
    <property type="entry name" value="AAA-ATPase-like_dom"/>
</dbReference>
<keyword evidence="3" id="KW-1185">Reference proteome</keyword>
<evidence type="ECO:0000259" key="1">
    <source>
        <dbReference type="Pfam" id="PF09820"/>
    </source>
</evidence>
<dbReference type="SUPFAM" id="SSF52540">
    <property type="entry name" value="P-loop containing nucleoside triphosphate hydrolases"/>
    <property type="match status" value="1"/>
</dbReference>
<reference evidence="2 3" key="1">
    <citation type="submission" date="2017-06" db="EMBL/GenBank/DDBJ databases">
        <title>Raineya orbicola gen. nov., sp. nov. a slightly thermophilic bacterium of the phylum Bacteroidetes and the description of Raineyaceae fam. nov.</title>
        <authorList>
            <person name="Albuquerque L."/>
            <person name="Polonia A.R.M."/>
            <person name="Barroso C."/>
            <person name="Froufe H.J.C."/>
            <person name="Lage O."/>
            <person name="Lobo-Da-Cunha A."/>
            <person name="Egas C."/>
            <person name="Da Costa M.S."/>
        </authorList>
    </citation>
    <scope>NUCLEOTIDE SEQUENCE [LARGE SCALE GENOMIC DNA]</scope>
    <source>
        <strain evidence="2 3">SPSPC-11</strain>
    </source>
</reference>
<sequence>MNQLPLLPTGQQEFSEIRQTRRIYVDKTDFIYRLITHSSYFFFLSRPRRFGKSLLINTLKELFAGRKELFQKLYIYDKIDWIPYPIIHIDCSKLGFRELGLKYALENRLQEIANEYQIQLYENALGLLFAELIRKLYEKTHLKVVILVDEYDKPITDVLEQGDKNQAHENREVLRMFYSIVKGSSAYIRFMFLTGITRFTKVSLFSDLNNLVDITFHKDFHNMLGYTQNEIHHYFTPHLQFIAKETSKNIDDLWKEIKFWYNGYSWNGKDKLYNPFSVLCYLDAREARNFWFESGTPKMLINLLRKEWLYDLRNLKASMSLISNFDIDNLNPETLLFQTGYLTIDSIDEFGDFVLNYPNYEVELSMTQYLIGSYSFQMRHASTANQIAAAIRKNDLELLKETINILFADIPAEIFIANKEAYYHSVLYLALKLAGFHIQAEIRTSKGRIDAVLAYENRIYLFEFKLDQNASIALEQIRNKDYFKKYLHTDKELYLVGINFSSVKKEIESCEVIKVPK</sequence>
<dbReference type="InterPro" id="IPR012547">
    <property type="entry name" value="PDDEXK_9"/>
</dbReference>
<dbReference type="PANTHER" id="PTHR34825:SF1">
    <property type="entry name" value="AAA-ATPASE-LIKE DOMAIN-CONTAINING PROTEIN"/>
    <property type="match status" value="1"/>
</dbReference>
<comment type="caution">
    <text evidence="2">The sequence shown here is derived from an EMBL/GenBank/DDBJ whole genome shotgun (WGS) entry which is preliminary data.</text>
</comment>
<dbReference type="RefSeq" id="WP_101359872.1">
    <property type="nucleotide sequence ID" value="NZ_NKXO01000068.1"/>
</dbReference>
<name>A0A2N3I2V0_9BACT</name>
<accession>A0A2N3I2V0</accession>
<evidence type="ECO:0000313" key="2">
    <source>
        <dbReference type="EMBL" id="PKQ64616.1"/>
    </source>
</evidence>
<dbReference type="OrthoDB" id="9776605at2"/>